<reference evidence="1" key="1">
    <citation type="submission" date="2023-10" db="EMBL/GenBank/DDBJ databases">
        <authorList>
            <person name="Chen Y."/>
            <person name="Shah S."/>
            <person name="Dougan E. K."/>
            <person name="Thang M."/>
            <person name="Chan C."/>
        </authorList>
    </citation>
    <scope>NUCLEOTIDE SEQUENCE [LARGE SCALE GENOMIC DNA]</scope>
</reference>
<gene>
    <name evidence="1" type="ORF">PCOR1329_LOCUS82947</name>
</gene>
<dbReference type="Proteomes" id="UP001189429">
    <property type="component" value="Unassembled WGS sequence"/>
</dbReference>
<comment type="caution">
    <text evidence="1">The sequence shown here is derived from an EMBL/GenBank/DDBJ whole genome shotgun (WGS) entry which is preliminary data.</text>
</comment>
<keyword evidence="2" id="KW-1185">Reference proteome</keyword>
<name>A0ABN9Y775_9DINO</name>
<evidence type="ECO:0000313" key="1">
    <source>
        <dbReference type="EMBL" id="CAK0908201.1"/>
    </source>
</evidence>
<accession>A0ABN9Y775</accession>
<sequence>MLYLLRHSGASRDFANQLRPLSEVKRRGRWMSEASVRRYEKGGRLAEQFSKLPPDLEKHALRCHRALPEVLLGGRAAPPFQARSRRGCSWRYSPGQGASAARWRVAAITCWLGTRSTAPTSTCGSHGSAN</sequence>
<evidence type="ECO:0000313" key="2">
    <source>
        <dbReference type="Proteomes" id="UP001189429"/>
    </source>
</evidence>
<organism evidence="1 2">
    <name type="scientific">Prorocentrum cordatum</name>
    <dbReference type="NCBI Taxonomy" id="2364126"/>
    <lineage>
        <taxon>Eukaryota</taxon>
        <taxon>Sar</taxon>
        <taxon>Alveolata</taxon>
        <taxon>Dinophyceae</taxon>
        <taxon>Prorocentrales</taxon>
        <taxon>Prorocentraceae</taxon>
        <taxon>Prorocentrum</taxon>
    </lineage>
</organism>
<proteinExistence type="predicted"/>
<protein>
    <submittedName>
        <fullName evidence="1">Uncharacterized protein</fullName>
    </submittedName>
</protein>
<dbReference type="EMBL" id="CAUYUJ010021972">
    <property type="protein sequence ID" value="CAK0908201.1"/>
    <property type="molecule type" value="Genomic_DNA"/>
</dbReference>